<dbReference type="EMBL" id="CP000085">
    <property type="protein sequence ID" value="ABC34873.1"/>
    <property type="molecule type" value="Genomic_DNA"/>
</dbReference>
<keyword evidence="5" id="KW-1185">Reference proteome</keyword>
<dbReference type="InterPro" id="IPR050362">
    <property type="entry name" value="Cation-dep_OMT"/>
</dbReference>
<evidence type="ECO:0000313" key="4">
    <source>
        <dbReference type="EMBL" id="ABC34873.1"/>
    </source>
</evidence>
<keyword evidence="1" id="KW-0489">Methyltransferase</keyword>
<evidence type="ECO:0000256" key="2">
    <source>
        <dbReference type="ARBA" id="ARBA00022679"/>
    </source>
</evidence>
<evidence type="ECO:0000313" key="5">
    <source>
        <dbReference type="Proteomes" id="UP000001930"/>
    </source>
</evidence>
<dbReference type="Proteomes" id="UP000001930">
    <property type="component" value="Chromosome II"/>
</dbReference>
<dbReference type="PANTHER" id="PTHR10509">
    <property type="entry name" value="O-METHYLTRANSFERASE-RELATED"/>
    <property type="match status" value="1"/>
</dbReference>
<evidence type="ECO:0000256" key="1">
    <source>
        <dbReference type="ARBA" id="ARBA00022603"/>
    </source>
</evidence>
<dbReference type="AlphaFoldDB" id="Q2T679"/>
<dbReference type="Pfam" id="PF01596">
    <property type="entry name" value="Methyltransf_3"/>
    <property type="match status" value="1"/>
</dbReference>
<dbReference type="InterPro" id="IPR029063">
    <property type="entry name" value="SAM-dependent_MTases_sf"/>
</dbReference>
<dbReference type="GO" id="GO:0008757">
    <property type="term" value="F:S-adenosylmethionine-dependent methyltransferase activity"/>
    <property type="evidence" value="ECO:0007669"/>
    <property type="project" value="TreeGrafter"/>
</dbReference>
<keyword evidence="2" id="KW-0808">Transferase</keyword>
<dbReference type="PROSITE" id="PS51682">
    <property type="entry name" value="SAM_OMT_I"/>
    <property type="match status" value="1"/>
</dbReference>
<reference evidence="4 5" key="1">
    <citation type="journal article" date="2005" name="BMC Genomics">
        <title>Bacterial genome adaptation to niches: divergence of the potential virulence genes in three Burkholderia species of different survival strategies.</title>
        <authorList>
            <person name="Kim H.S."/>
            <person name="Schell M.A."/>
            <person name="Yu Y."/>
            <person name="Ulrich R.L."/>
            <person name="Sarria S.H."/>
            <person name="Nierman W.C."/>
            <person name="DeShazer D."/>
        </authorList>
    </citation>
    <scope>NUCLEOTIDE SEQUENCE [LARGE SCALE GENOMIC DNA]</scope>
    <source>
        <strain evidence="5">ATCC 700388 / DSM 13276 / CCUG 48851 / CIP 106301 / E264</strain>
    </source>
</reference>
<dbReference type="GO" id="GO:0032259">
    <property type="term" value="P:methylation"/>
    <property type="evidence" value="ECO:0007669"/>
    <property type="project" value="UniProtKB-KW"/>
</dbReference>
<sequence>MTFPPTDERCAMNERQWSAVDDFFCSQLAPSDPALDAALASSRAAGLPAINVTANQGKFLNLLATIRSARRILELGTLGGYSTIWLARALAPGGTLVTLEANPDYAALARENIGRAGLGGVVSVVVGRAKGSLERLIAERAEPFDLIFVDADKDNYPAYLPLTVELSRPGTVIVSDNVVRQGRVADRQNHDPDAVGVREYFRLIAAHPRLSTTALQTVGSKGWDGFALTVVTA</sequence>
<organism evidence="4 5">
    <name type="scientific">Burkholderia thailandensis (strain ATCC 700388 / DSM 13276 / CCUG 48851 / CIP 106301 / E264)</name>
    <dbReference type="NCBI Taxonomy" id="271848"/>
    <lineage>
        <taxon>Bacteria</taxon>
        <taxon>Pseudomonadati</taxon>
        <taxon>Pseudomonadota</taxon>
        <taxon>Betaproteobacteria</taxon>
        <taxon>Burkholderiales</taxon>
        <taxon>Burkholderiaceae</taxon>
        <taxon>Burkholderia</taxon>
        <taxon>pseudomallei group</taxon>
    </lineage>
</organism>
<name>Q2T679_BURTA</name>
<dbReference type="CDD" id="cd02440">
    <property type="entry name" value="AdoMet_MTases"/>
    <property type="match status" value="1"/>
</dbReference>
<protein>
    <submittedName>
        <fullName evidence="4">O-methyltransferase family protein</fullName>
    </submittedName>
</protein>
<dbReference type="KEGG" id="bte:BTH_II1123"/>
<dbReference type="PANTHER" id="PTHR10509:SF14">
    <property type="entry name" value="CAFFEOYL-COA O-METHYLTRANSFERASE 3-RELATED"/>
    <property type="match status" value="1"/>
</dbReference>
<dbReference type="HOGENOM" id="CLU_067676_8_0_4"/>
<dbReference type="Gene3D" id="3.40.50.150">
    <property type="entry name" value="Vaccinia Virus protein VP39"/>
    <property type="match status" value="1"/>
</dbReference>
<gene>
    <name evidence="4" type="ordered locus">BTH_II1123</name>
</gene>
<keyword evidence="3" id="KW-0949">S-adenosyl-L-methionine</keyword>
<dbReference type="SUPFAM" id="SSF53335">
    <property type="entry name" value="S-adenosyl-L-methionine-dependent methyltransferases"/>
    <property type="match status" value="1"/>
</dbReference>
<evidence type="ECO:0000256" key="3">
    <source>
        <dbReference type="ARBA" id="ARBA00022691"/>
    </source>
</evidence>
<dbReference type="GO" id="GO:0008171">
    <property type="term" value="F:O-methyltransferase activity"/>
    <property type="evidence" value="ECO:0007669"/>
    <property type="project" value="InterPro"/>
</dbReference>
<dbReference type="InterPro" id="IPR002935">
    <property type="entry name" value="SAM_O-MeTrfase"/>
</dbReference>
<accession>Q2T679</accession>
<proteinExistence type="predicted"/>